<organism evidence="2 3">
    <name type="scientific">Microbispora siamensis</name>
    <dbReference type="NCBI Taxonomy" id="564413"/>
    <lineage>
        <taxon>Bacteria</taxon>
        <taxon>Bacillati</taxon>
        <taxon>Actinomycetota</taxon>
        <taxon>Actinomycetes</taxon>
        <taxon>Streptosporangiales</taxon>
        <taxon>Streptosporangiaceae</taxon>
        <taxon>Microbispora</taxon>
    </lineage>
</organism>
<feature type="domain" description="HTH cro/C1-type" evidence="1">
    <location>
        <begin position="33"/>
        <end position="80"/>
    </location>
</feature>
<sequence>MDGDLGRFLRSRRARIRPEDAGLPANGRRRVSGLRREEVALLAGVSVEYYIRLEQQRVRNVSDEVLDSVARVLRMDGTERAHLRRLLRPPDDQRAPLAHVRPGVRMLLDAADSLPACVIGPRMDVLAWNALSDRINGFSAMPAGERNMARQTFLSPRARSFYRDWPAVAAETIAHLRLYAGRHPDDPLLGPLVADLSADPDFARLWEEHRVAEKTFGVKLLRHPELGDLDFAYETLALPGEPDLLVVMYTADPASSTGRTLERLRQAHRGDLHDEPGVRVTAAG</sequence>
<gene>
    <name evidence="2" type="ORF">Msi02_64150</name>
</gene>
<dbReference type="Pfam" id="PF17765">
    <property type="entry name" value="MLTR_LBD"/>
    <property type="match status" value="1"/>
</dbReference>
<proteinExistence type="predicted"/>
<dbReference type="Proteomes" id="UP000660454">
    <property type="component" value="Unassembled WGS sequence"/>
</dbReference>
<accession>A0ABQ4GVX3</accession>
<dbReference type="PROSITE" id="PS50943">
    <property type="entry name" value="HTH_CROC1"/>
    <property type="match status" value="1"/>
</dbReference>
<dbReference type="PANTHER" id="PTHR35010">
    <property type="entry name" value="BLL4672 PROTEIN-RELATED"/>
    <property type="match status" value="1"/>
</dbReference>
<evidence type="ECO:0000313" key="3">
    <source>
        <dbReference type="Proteomes" id="UP000660454"/>
    </source>
</evidence>
<dbReference type="CDD" id="cd00093">
    <property type="entry name" value="HTH_XRE"/>
    <property type="match status" value="1"/>
</dbReference>
<dbReference type="InterPro" id="IPR041413">
    <property type="entry name" value="MLTR_LBD"/>
</dbReference>
<dbReference type="SUPFAM" id="SSF47413">
    <property type="entry name" value="lambda repressor-like DNA-binding domains"/>
    <property type="match status" value="1"/>
</dbReference>
<evidence type="ECO:0000313" key="2">
    <source>
        <dbReference type="EMBL" id="GIH65598.1"/>
    </source>
</evidence>
<dbReference type="SMART" id="SM00530">
    <property type="entry name" value="HTH_XRE"/>
    <property type="match status" value="1"/>
</dbReference>
<reference evidence="2 3" key="1">
    <citation type="submission" date="2021-01" db="EMBL/GenBank/DDBJ databases">
        <title>Whole genome shotgun sequence of Microbispora siamensis NBRC 104113.</title>
        <authorList>
            <person name="Komaki H."/>
            <person name="Tamura T."/>
        </authorList>
    </citation>
    <scope>NUCLEOTIDE SEQUENCE [LARGE SCALE GENOMIC DNA]</scope>
    <source>
        <strain evidence="2 3">NBRC 104113</strain>
    </source>
</reference>
<dbReference type="InterPro" id="IPR010982">
    <property type="entry name" value="Lambda_DNA-bd_dom_sf"/>
</dbReference>
<protein>
    <submittedName>
        <fullName evidence="2">DNA-binding protein</fullName>
    </submittedName>
</protein>
<dbReference type="PANTHER" id="PTHR35010:SF2">
    <property type="entry name" value="BLL4672 PROTEIN"/>
    <property type="match status" value="1"/>
</dbReference>
<keyword evidence="2" id="KW-0238">DNA-binding</keyword>
<dbReference type="Pfam" id="PF13560">
    <property type="entry name" value="HTH_31"/>
    <property type="match status" value="1"/>
</dbReference>
<evidence type="ECO:0000259" key="1">
    <source>
        <dbReference type="PROSITE" id="PS50943"/>
    </source>
</evidence>
<dbReference type="GO" id="GO:0003677">
    <property type="term" value="F:DNA binding"/>
    <property type="evidence" value="ECO:0007669"/>
    <property type="project" value="UniProtKB-KW"/>
</dbReference>
<dbReference type="RefSeq" id="WP_204051603.1">
    <property type="nucleotide sequence ID" value="NZ_BOOF01000042.1"/>
</dbReference>
<dbReference type="Gene3D" id="3.30.450.180">
    <property type="match status" value="1"/>
</dbReference>
<name>A0ABQ4GVX3_9ACTN</name>
<dbReference type="EMBL" id="BOOF01000042">
    <property type="protein sequence ID" value="GIH65598.1"/>
    <property type="molecule type" value="Genomic_DNA"/>
</dbReference>
<comment type="caution">
    <text evidence="2">The sequence shown here is derived from an EMBL/GenBank/DDBJ whole genome shotgun (WGS) entry which is preliminary data.</text>
</comment>
<dbReference type="Gene3D" id="1.10.260.40">
    <property type="entry name" value="lambda repressor-like DNA-binding domains"/>
    <property type="match status" value="1"/>
</dbReference>
<dbReference type="InterPro" id="IPR001387">
    <property type="entry name" value="Cro/C1-type_HTH"/>
</dbReference>
<keyword evidence="3" id="KW-1185">Reference proteome</keyword>